<gene>
    <name evidence="2" type="ORF">GR257_36965</name>
</gene>
<feature type="domain" description="DUF4440" evidence="1">
    <location>
        <begin position="10"/>
        <end position="102"/>
    </location>
</feature>
<evidence type="ECO:0000259" key="1">
    <source>
        <dbReference type="Pfam" id="PF14534"/>
    </source>
</evidence>
<sequence length="117" mass="12648">MVEANLVDFVTKAENVLLDAQVNQDRDALDGIISDDYVGIDPDGSRVTKKEEIENLLSSGYSSGKIISLEVNTYGGTAVATGQIVFNADEIVHRYSFTDVYVDEKLVSCQATLLQGG</sequence>
<dbReference type="Pfam" id="PF14534">
    <property type="entry name" value="DUF4440"/>
    <property type="match status" value="1"/>
</dbReference>
<proteinExistence type="predicted"/>
<evidence type="ECO:0000313" key="3">
    <source>
        <dbReference type="Proteomes" id="UP000471705"/>
    </source>
</evidence>
<comment type="caution">
    <text evidence="2">The sequence shown here is derived from an EMBL/GenBank/DDBJ whole genome shotgun (WGS) entry which is preliminary data.</text>
</comment>
<dbReference type="Gene3D" id="3.10.450.50">
    <property type="match status" value="1"/>
</dbReference>
<dbReference type="Proteomes" id="UP000471705">
    <property type="component" value="Unassembled WGS sequence"/>
</dbReference>
<dbReference type="AlphaFoldDB" id="A0A7K3VTB6"/>
<evidence type="ECO:0000313" key="2">
    <source>
        <dbReference type="EMBL" id="NEK20356.1"/>
    </source>
</evidence>
<dbReference type="InterPro" id="IPR032710">
    <property type="entry name" value="NTF2-like_dom_sf"/>
</dbReference>
<organism evidence="2 3">
    <name type="scientific">Rhizobium leguminosarum</name>
    <dbReference type="NCBI Taxonomy" id="384"/>
    <lineage>
        <taxon>Bacteria</taxon>
        <taxon>Pseudomonadati</taxon>
        <taxon>Pseudomonadota</taxon>
        <taxon>Alphaproteobacteria</taxon>
        <taxon>Hyphomicrobiales</taxon>
        <taxon>Rhizobiaceae</taxon>
        <taxon>Rhizobium/Agrobacterium group</taxon>
        <taxon>Rhizobium</taxon>
    </lineage>
</organism>
<dbReference type="InterPro" id="IPR027843">
    <property type="entry name" value="DUF4440"/>
</dbReference>
<dbReference type="SUPFAM" id="SSF54427">
    <property type="entry name" value="NTF2-like"/>
    <property type="match status" value="1"/>
</dbReference>
<name>A0A7K3VTB6_RHILE</name>
<dbReference type="EMBL" id="WUFV01000041">
    <property type="protein sequence ID" value="NEK20356.1"/>
    <property type="molecule type" value="Genomic_DNA"/>
</dbReference>
<accession>A0A7K3VTB6</accession>
<protein>
    <submittedName>
        <fullName evidence="2">DUF4440 domain-containing protein</fullName>
    </submittedName>
</protein>
<reference evidence="2 3" key="1">
    <citation type="submission" date="2019-12" db="EMBL/GenBank/DDBJ databases">
        <title>Rhizobium genotypes associated with high levels of biological nitrogen fixation by grain legumes in a temperate-maritime cropping system.</title>
        <authorList>
            <person name="Maluk M."/>
            <person name="Francesc Ferrando Molina F."/>
            <person name="Lopez Del Egido L."/>
            <person name="Lafos M."/>
            <person name="Langarica-Fuentes A."/>
            <person name="Gebre Yohannes G."/>
            <person name="Young M.W."/>
            <person name="Martin P."/>
            <person name="Gantlett R."/>
            <person name="Kenicer G."/>
            <person name="Hawes C."/>
            <person name="Begg G.S."/>
            <person name="Quilliam R.S."/>
            <person name="Squire G.R."/>
            <person name="Poole P.S."/>
            <person name="Young P.W."/>
            <person name="Iannetta P.M."/>
            <person name="James E.K."/>
        </authorList>
    </citation>
    <scope>NUCLEOTIDE SEQUENCE [LARGE SCALE GENOMIC DNA]</scope>
    <source>
        <strain evidence="2 3">JHI54</strain>
    </source>
</reference>
<dbReference type="RefSeq" id="WP_164050673.1">
    <property type="nucleotide sequence ID" value="NZ_WUFV01000041.1"/>
</dbReference>